<organism evidence="2 3">
    <name type="scientific">Salinibacterium amurskyense</name>
    <dbReference type="NCBI Taxonomy" id="205941"/>
    <lineage>
        <taxon>Bacteria</taxon>
        <taxon>Bacillati</taxon>
        <taxon>Actinomycetota</taxon>
        <taxon>Actinomycetes</taxon>
        <taxon>Micrococcales</taxon>
        <taxon>Microbacteriaceae</taxon>
        <taxon>Salinibacterium</taxon>
    </lineage>
</organism>
<name>A0A2M9D3F4_9MICO</name>
<dbReference type="InterPro" id="IPR029442">
    <property type="entry name" value="GyrI-like"/>
</dbReference>
<dbReference type="InterPro" id="IPR050908">
    <property type="entry name" value="SmbC-like"/>
</dbReference>
<reference evidence="2 3" key="1">
    <citation type="submission" date="2017-11" db="EMBL/GenBank/DDBJ databases">
        <title>Genomic Encyclopedia of Archaeal and Bacterial Type Strains, Phase II (KMG-II): From Individual Species to Whole Genera.</title>
        <authorList>
            <person name="Goeker M."/>
        </authorList>
    </citation>
    <scope>NUCLEOTIDE SEQUENCE [LARGE SCALE GENOMIC DNA]</scope>
    <source>
        <strain evidence="2 3">DSM 16400</strain>
    </source>
</reference>
<keyword evidence="3" id="KW-1185">Reference proteome</keyword>
<feature type="domain" description="AraC effector-binding" evidence="1">
    <location>
        <begin position="6"/>
        <end position="157"/>
    </location>
</feature>
<dbReference type="PANTHER" id="PTHR40055:SF1">
    <property type="entry name" value="TRANSCRIPTIONAL REGULATOR YGIV-RELATED"/>
    <property type="match status" value="1"/>
</dbReference>
<evidence type="ECO:0000313" key="3">
    <source>
        <dbReference type="Proteomes" id="UP000231742"/>
    </source>
</evidence>
<dbReference type="SUPFAM" id="SSF55136">
    <property type="entry name" value="Probable bacterial effector-binding domain"/>
    <property type="match status" value="1"/>
</dbReference>
<evidence type="ECO:0000259" key="1">
    <source>
        <dbReference type="SMART" id="SM00871"/>
    </source>
</evidence>
<comment type="caution">
    <text evidence="2">The sequence shown here is derived from an EMBL/GenBank/DDBJ whole genome shotgun (WGS) entry which is preliminary data.</text>
</comment>
<dbReference type="InterPro" id="IPR010499">
    <property type="entry name" value="AraC_E-bd"/>
</dbReference>
<dbReference type="EMBL" id="PGFH01000002">
    <property type="protein sequence ID" value="PJJ78711.1"/>
    <property type="molecule type" value="Genomic_DNA"/>
</dbReference>
<protein>
    <submittedName>
        <fullName evidence="2">Effector-binding domain-containing protein</fullName>
    </submittedName>
</protein>
<sequence>MCRMAPEITVETVASKLVAGVNFSTTFASLPQDMSEAIGTLQSETAKAAMQISGPVMAVYTDEMHPDRPWNCEVCVGIAEAFTEHPVLRSHELPGGTVATLTHHGAYSGLKGSYDAMFEWFSANGHTYAGPPREVYLNSPEEVAPDELLTRLEFPVVLASTERRAD</sequence>
<dbReference type="Gene3D" id="3.20.80.10">
    <property type="entry name" value="Regulatory factor, effector binding domain"/>
    <property type="match status" value="1"/>
</dbReference>
<evidence type="ECO:0000313" key="2">
    <source>
        <dbReference type="EMBL" id="PJJ78711.1"/>
    </source>
</evidence>
<dbReference type="SMART" id="SM00871">
    <property type="entry name" value="AraC_E_bind"/>
    <property type="match status" value="1"/>
</dbReference>
<dbReference type="AlphaFoldDB" id="A0A2M9D3F4"/>
<dbReference type="PANTHER" id="PTHR40055">
    <property type="entry name" value="TRANSCRIPTIONAL REGULATOR YGIV-RELATED"/>
    <property type="match status" value="1"/>
</dbReference>
<proteinExistence type="predicted"/>
<accession>A0A2M9D3F4</accession>
<dbReference type="Proteomes" id="UP000231742">
    <property type="component" value="Unassembled WGS sequence"/>
</dbReference>
<gene>
    <name evidence="2" type="ORF">CLV85_2289</name>
</gene>
<dbReference type="InterPro" id="IPR011256">
    <property type="entry name" value="Reg_factor_effector_dom_sf"/>
</dbReference>
<dbReference type="Pfam" id="PF06445">
    <property type="entry name" value="GyrI-like"/>
    <property type="match status" value="1"/>
</dbReference>